<proteinExistence type="predicted"/>
<reference evidence="3 4" key="1">
    <citation type="journal article" date="2016" name="Arch. Microbiol.">
        <title>Streptomyces zhihengii sp. nov., isolated from rhizospheric soil of Psammosilene tunicoides.</title>
        <authorList>
            <person name="Huang M.J."/>
            <person name="Fei J.J."/>
            <person name="Salam N."/>
            <person name="Kim C.J."/>
            <person name="Hozzein W.N."/>
            <person name="Xiao M."/>
            <person name="Huang H.Q."/>
            <person name="Li W.J."/>
        </authorList>
    </citation>
    <scope>NUCLEOTIDE SEQUENCE [LARGE SCALE GENOMIC DNA]</scope>
    <source>
        <strain evidence="3 4">YIM T102</strain>
    </source>
</reference>
<dbReference type="PANTHER" id="PTHR42949">
    <property type="entry name" value="ANAEROBIC GLYCEROL-3-PHOSPHATE DEHYDROGENASE SUBUNIT B"/>
    <property type="match status" value="1"/>
</dbReference>
<dbReference type="PANTHER" id="PTHR42949:SF3">
    <property type="entry name" value="ANAEROBIC GLYCEROL-3-PHOSPHATE DEHYDROGENASE SUBUNIT B"/>
    <property type="match status" value="1"/>
</dbReference>
<keyword evidence="4" id="KW-1185">Reference proteome</keyword>
<sequence length="410" mass="42114">MSRREREVDVLVVGAGPAGLAAAARLAAGGAGRVEVLEREQRAGGVPRHCRHRGFGPRHRPVEGPAWIRPLVTAAVAAGAALRTGVIATGWAGPRTLDVTAPDGIERITARAVLLATGARERPRGARLIPGTRPEGVLTTGELQQSVHLYGRAPGRRAVVVGAEPVALAAVRTLRTAGTEIVALVTDRPHAPLQSPRGRVPVLTGATVTELTGHGRLTGVRIRGGDGVHRLLACDTVILTGDWIPDHELARLGGLTLDGATRGPAVDTALRTTAPGVFAAGNLLHGVEPAAVAAQEGRHAARAVLRHLDTGAPQDPAVPLRVAAPLLRITPNLLPAVPVPPPGGRFVLRTGARVARPVIVAVQGGRVLGSTALPATALPDRSVHLYGPLLTAATPAAGPVDLTLRPAPGT</sequence>
<evidence type="ECO:0000259" key="2">
    <source>
        <dbReference type="Pfam" id="PF07992"/>
    </source>
</evidence>
<feature type="domain" description="FAD/NAD(P)-binding" evidence="2">
    <location>
        <begin position="9"/>
        <end position="297"/>
    </location>
</feature>
<evidence type="ECO:0000256" key="1">
    <source>
        <dbReference type="ARBA" id="ARBA00023002"/>
    </source>
</evidence>
<dbReference type="Proteomes" id="UP000664109">
    <property type="component" value="Unassembled WGS sequence"/>
</dbReference>
<dbReference type="InterPro" id="IPR036188">
    <property type="entry name" value="FAD/NAD-bd_sf"/>
</dbReference>
<comment type="caution">
    <text evidence="3">The sequence shown here is derived from an EMBL/GenBank/DDBJ whole genome shotgun (WGS) entry which is preliminary data.</text>
</comment>
<dbReference type="PRINTS" id="PR00368">
    <property type="entry name" value="FADPNR"/>
</dbReference>
<dbReference type="InterPro" id="IPR023753">
    <property type="entry name" value="FAD/NAD-binding_dom"/>
</dbReference>
<accession>A0ABS2UKC9</accession>
<dbReference type="InterPro" id="IPR051691">
    <property type="entry name" value="Metab_Enz_Cyan_OpOx_G3PDH"/>
</dbReference>
<dbReference type="RefSeq" id="WP_205372297.1">
    <property type="nucleotide sequence ID" value="NZ_JAFEJA010000001.1"/>
</dbReference>
<name>A0ABS2UKC9_9ACTN</name>
<organism evidence="3 4">
    <name type="scientific">Streptomyces zhihengii</name>
    <dbReference type="NCBI Taxonomy" id="1818004"/>
    <lineage>
        <taxon>Bacteria</taxon>
        <taxon>Bacillati</taxon>
        <taxon>Actinomycetota</taxon>
        <taxon>Actinomycetes</taxon>
        <taxon>Kitasatosporales</taxon>
        <taxon>Streptomycetaceae</taxon>
        <taxon>Streptomyces</taxon>
    </lineage>
</organism>
<keyword evidence="1" id="KW-0560">Oxidoreductase</keyword>
<gene>
    <name evidence="3" type="ORF">JE024_04330</name>
</gene>
<dbReference type="PRINTS" id="PR00469">
    <property type="entry name" value="PNDRDTASEII"/>
</dbReference>
<dbReference type="Pfam" id="PF07992">
    <property type="entry name" value="Pyr_redox_2"/>
    <property type="match status" value="1"/>
</dbReference>
<dbReference type="EMBL" id="JAFEJA010000001">
    <property type="protein sequence ID" value="MBM9617976.1"/>
    <property type="molecule type" value="Genomic_DNA"/>
</dbReference>
<dbReference type="SUPFAM" id="SSF51905">
    <property type="entry name" value="FAD/NAD(P)-binding domain"/>
    <property type="match status" value="1"/>
</dbReference>
<evidence type="ECO:0000313" key="3">
    <source>
        <dbReference type="EMBL" id="MBM9617976.1"/>
    </source>
</evidence>
<evidence type="ECO:0000313" key="4">
    <source>
        <dbReference type="Proteomes" id="UP000664109"/>
    </source>
</evidence>
<dbReference type="Gene3D" id="3.50.50.60">
    <property type="entry name" value="FAD/NAD(P)-binding domain"/>
    <property type="match status" value="2"/>
</dbReference>
<protein>
    <submittedName>
        <fullName evidence="3">FAD-dependent oxidoreductase</fullName>
    </submittedName>
</protein>